<name>A0A8H4VUQ2_9AGAR</name>
<gene>
    <name evidence="2" type="ORF">D9613_001505</name>
</gene>
<dbReference type="Proteomes" id="UP000521872">
    <property type="component" value="Unassembled WGS sequence"/>
</dbReference>
<proteinExistence type="predicted"/>
<evidence type="ECO:0000313" key="3">
    <source>
        <dbReference type="Proteomes" id="UP000521872"/>
    </source>
</evidence>
<sequence length="119" mass="12472">MQSTNSVPIKDASKPSTAGHGSSTSSNLPGCATGQNSSKNGDNNGSRDRHVIQQAWNEGPFPGDEVLGVMFRVDPESPFMKDVVATHNRLANVSNSATEGSSKLTKDIPDASKNSKASK</sequence>
<dbReference type="AlphaFoldDB" id="A0A8H4VUQ2"/>
<dbReference type="EMBL" id="JAACJL010000001">
    <property type="protein sequence ID" value="KAF4623263.1"/>
    <property type="molecule type" value="Genomic_DNA"/>
</dbReference>
<evidence type="ECO:0000313" key="2">
    <source>
        <dbReference type="EMBL" id="KAF4623263.1"/>
    </source>
</evidence>
<feature type="compositionally biased region" description="Polar residues" evidence="1">
    <location>
        <begin position="14"/>
        <end position="44"/>
    </location>
</feature>
<feature type="compositionally biased region" description="Polar residues" evidence="1">
    <location>
        <begin position="93"/>
        <end position="103"/>
    </location>
</feature>
<accession>A0A8H4VUQ2</accession>
<evidence type="ECO:0000256" key="1">
    <source>
        <dbReference type="SAM" id="MobiDB-lite"/>
    </source>
</evidence>
<feature type="region of interest" description="Disordered" evidence="1">
    <location>
        <begin position="1"/>
        <end position="62"/>
    </location>
</feature>
<feature type="region of interest" description="Disordered" evidence="1">
    <location>
        <begin position="93"/>
        <end position="119"/>
    </location>
</feature>
<keyword evidence="3" id="KW-1185">Reference proteome</keyword>
<comment type="caution">
    <text evidence="2">The sequence shown here is derived from an EMBL/GenBank/DDBJ whole genome shotgun (WGS) entry which is preliminary data.</text>
</comment>
<organism evidence="2 3">
    <name type="scientific">Agrocybe pediades</name>
    <dbReference type="NCBI Taxonomy" id="84607"/>
    <lineage>
        <taxon>Eukaryota</taxon>
        <taxon>Fungi</taxon>
        <taxon>Dikarya</taxon>
        <taxon>Basidiomycota</taxon>
        <taxon>Agaricomycotina</taxon>
        <taxon>Agaricomycetes</taxon>
        <taxon>Agaricomycetidae</taxon>
        <taxon>Agaricales</taxon>
        <taxon>Agaricineae</taxon>
        <taxon>Strophariaceae</taxon>
        <taxon>Agrocybe</taxon>
    </lineage>
</organism>
<protein>
    <submittedName>
        <fullName evidence="2">Uncharacterized protein</fullName>
    </submittedName>
</protein>
<reference evidence="2 3" key="1">
    <citation type="submission" date="2019-12" db="EMBL/GenBank/DDBJ databases">
        <authorList>
            <person name="Floudas D."/>
            <person name="Bentzer J."/>
            <person name="Ahren D."/>
            <person name="Johansson T."/>
            <person name="Persson P."/>
            <person name="Tunlid A."/>
        </authorList>
    </citation>
    <scope>NUCLEOTIDE SEQUENCE [LARGE SCALE GENOMIC DNA]</scope>
    <source>
        <strain evidence="2 3">CBS 102.39</strain>
    </source>
</reference>